<evidence type="ECO:0008006" key="3">
    <source>
        <dbReference type="Google" id="ProtNLM"/>
    </source>
</evidence>
<dbReference type="AlphaFoldDB" id="A0A4Q6XPK0"/>
<dbReference type="EMBL" id="SGIT01000002">
    <property type="protein sequence ID" value="RZF59322.1"/>
    <property type="molecule type" value="Genomic_DNA"/>
</dbReference>
<evidence type="ECO:0000313" key="1">
    <source>
        <dbReference type="EMBL" id="RZF59322.1"/>
    </source>
</evidence>
<reference evidence="1 2" key="1">
    <citation type="submission" date="2019-02" db="EMBL/GenBank/DDBJ databases">
        <authorList>
            <person name="Li Y."/>
        </authorList>
    </citation>
    <scope>NUCLEOTIDE SEQUENCE [LARGE SCALE GENOMIC DNA]</scope>
    <source>
        <strain evidence="1 2">30C10-4-7</strain>
    </source>
</reference>
<gene>
    <name evidence="1" type="ORF">EWE74_09060</name>
</gene>
<organism evidence="1 2">
    <name type="scientific">Sphingobacterium corticibacterium</name>
    <dbReference type="NCBI Taxonomy" id="2484746"/>
    <lineage>
        <taxon>Bacteria</taxon>
        <taxon>Pseudomonadati</taxon>
        <taxon>Bacteroidota</taxon>
        <taxon>Sphingobacteriia</taxon>
        <taxon>Sphingobacteriales</taxon>
        <taxon>Sphingobacteriaceae</taxon>
        <taxon>Sphingobacterium</taxon>
    </lineage>
</organism>
<keyword evidence="2" id="KW-1185">Reference proteome</keyword>
<proteinExistence type="predicted"/>
<accession>A0A4Q6XPK0</accession>
<evidence type="ECO:0000313" key="2">
    <source>
        <dbReference type="Proteomes" id="UP000292855"/>
    </source>
</evidence>
<name>A0A4Q6XPK0_9SPHI</name>
<dbReference type="RefSeq" id="WP_130141244.1">
    <property type="nucleotide sequence ID" value="NZ_SGIT01000002.1"/>
</dbReference>
<dbReference type="OrthoDB" id="707980at2"/>
<comment type="caution">
    <text evidence="1">The sequence shown here is derived from an EMBL/GenBank/DDBJ whole genome shotgun (WGS) entry which is preliminary data.</text>
</comment>
<sequence>MVIKKIAITLNLILISVLGFSQTKLPFLTVKDIDKSTAFQELIELLGDSDYFIQNVNKEVGFIQVKFIKEGKKGIFSKDSGNRIVYNILIRSSDSHAVRIGLQANVEKIVWDGEVYRSKDHYNDEGISNDPKDYEELLKLIESHFEHQ</sequence>
<protein>
    <recommendedName>
        <fullName evidence="3">DUF4468 domain-containing protein</fullName>
    </recommendedName>
</protein>
<dbReference type="Proteomes" id="UP000292855">
    <property type="component" value="Unassembled WGS sequence"/>
</dbReference>